<dbReference type="PANTHER" id="PTHR13710">
    <property type="entry name" value="DNA HELICASE RECQ FAMILY MEMBER"/>
    <property type="match status" value="1"/>
</dbReference>
<organism evidence="4 5">
    <name type="scientific">Vanilla planifolia</name>
    <name type="common">Vanilla</name>
    <dbReference type="NCBI Taxonomy" id="51239"/>
    <lineage>
        <taxon>Eukaryota</taxon>
        <taxon>Viridiplantae</taxon>
        <taxon>Streptophyta</taxon>
        <taxon>Embryophyta</taxon>
        <taxon>Tracheophyta</taxon>
        <taxon>Spermatophyta</taxon>
        <taxon>Magnoliopsida</taxon>
        <taxon>Liliopsida</taxon>
        <taxon>Asparagales</taxon>
        <taxon>Orchidaceae</taxon>
        <taxon>Vanilloideae</taxon>
        <taxon>Vanilleae</taxon>
        <taxon>Vanilla</taxon>
    </lineage>
</organism>
<reference evidence="4 5" key="1">
    <citation type="journal article" date="2020" name="Nat. Food">
        <title>A phased Vanilla planifolia genome enables genetic improvement of flavour and production.</title>
        <authorList>
            <person name="Hasing T."/>
            <person name="Tang H."/>
            <person name="Brym M."/>
            <person name="Khazi F."/>
            <person name="Huang T."/>
            <person name="Chambers A.H."/>
        </authorList>
    </citation>
    <scope>NUCLEOTIDE SEQUENCE [LARGE SCALE GENOMIC DNA]</scope>
    <source>
        <tissue evidence="4">Leaf</tissue>
    </source>
</reference>
<evidence type="ECO:0000313" key="4">
    <source>
        <dbReference type="EMBL" id="KAG0482314.1"/>
    </source>
</evidence>
<dbReference type="InterPro" id="IPR014001">
    <property type="entry name" value="Helicase_ATP-bd"/>
</dbReference>
<name>A0A835R0T7_VANPL</name>
<dbReference type="GO" id="GO:0005524">
    <property type="term" value="F:ATP binding"/>
    <property type="evidence" value="ECO:0007669"/>
    <property type="project" value="InterPro"/>
</dbReference>
<dbReference type="CDD" id="cd14270">
    <property type="entry name" value="UBA"/>
    <property type="match status" value="1"/>
</dbReference>
<dbReference type="GO" id="GO:0009378">
    <property type="term" value="F:four-way junction helicase activity"/>
    <property type="evidence" value="ECO:0007669"/>
    <property type="project" value="TreeGrafter"/>
</dbReference>
<dbReference type="InterPro" id="IPR011545">
    <property type="entry name" value="DEAD/DEAH_box_helicase_dom"/>
</dbReference>
<dbReference type="InterPro" id="IPR015940">
    <property type="entry name" value="UBA"/>
</dbReference>
<dbReference type="Proteomes" id="UP000639772">
    <property type="component" value="Unassembled WGS sequence"/>
</dbReference>
<dbReference type="PANTHER" id="PTHR13710:SF69">
    <property type="entry name" value="ATP-DEPENDENT DNA HELICASE Q-LIKE SIM"/>
    <property type="match status" value="1"/>
</dbReference>
<gene>
    <name evidence="4" type="ORF">HPP92_010398</name>
</gene>
<feature type="domain" description="UBA" evidence="2">
    <location>
        <begin position="5"/>
        <end position="46"/>
    </location>
</feature>
<dbReference type="InterPro" id="IPR009060">
    <property type="entry name" value="UBA-like_sf"/>
</dbReference>
<dbReference type="SUPFAM" id="SSF52540">
    <property type="entry name" value="P-loop containing nucleoside triphosphate hydrolases"/>
    <property type="match status" value="1"/>
</dbReference>
<dbReference type="SUPFAM" id="SSF46934">
    <property type="entry name" value="UBA-like"/>
    <property type="match status" value="1"/>
</dbReference>
<dbReference type="InterPro" id="IPR027417">
    <property type="entry name" value="P-loop_NTPase"/>
</dbReference>
<evidence type="ECO:0008006" key="6">
    <source>
        <dbReference type="Google" id="ProtNLM"/>
    </source>
</evidence>
<dbReference type="CDD" id="cd17920">
    <property type="entry name" value="DEXHc_RecQ"/>
    <property type="match status" value="1"/>
</dbReference>
<comment type="similarity">
    <text evidence="1">Belongs to the helicase family. RecQ subfamily.</text>
</comment>
<sequence>MGNDDLSNDRIIAELLNMGFEFVKILEALEAVGPCLNDAVEFLLNDTRYKSASLYGTVQYTFTGSASPNAQNSSLVERADSLHSMPKIIQTTITDHLPSFSKMKTEISTKSSKPLFLGIKRTSSRPVSKEEVVSVENHHLKVIPETSQLSSHCNAVSKSWHSQQYGSSWDQLMPRLSEIGYQDNVLHWENKISDALQKHFGFSSLKGFQKDAIKAWLANKDCLILAATGSGKSLCFQIPAVLSGKVVIVISPLISLMHDQCLKLAKHGISACFLGSGQHDSTVEKKAMNGMYRIVYVCPETVLRLVEPLKRLAENNGIALFAIDEAHCVSKWGHDFRPDYSMLNISKAKRAEMEIFSHCTLWRKSNNDRGATTLVVMNDDEGMAVVVKHSKTSCLSSYEKDFRELVNVYTSSQLASSKGGTRTLVTAAGIRMFLLTSMAQQNQARTVGIIAIAVRV</sequence>
<evidence type="ECO:0000259" key="2">
    <source>
        <dbReference type="PROSITE" id="PS50030"/>
    </source>
</evidence>
<dbReference type="OrthoDB" id="10261556at2759"/>
<dbReference type="GO" id="GO:0043138">
    <property type="term" value="F:3'-5' DNA helicase activity"/>
    <property type="evidence" value="ECO:0007669"/>
    <property type="project" value="TreeGrafter"/>
</dbReference>
<dbReference type="GO" id="GO:0005737">
    <property type="term" value="C:cytoplasm"/>
    <property type="evidence" value="ECO:0007669"/>
    <property type="project" value="TreeGrafter"/>
</dbReference>
<dbReference type="PROSITE" id="PS50030">
    <property type="entry name" value="UBA"/>
    <property type="match status" value="1"/>
</dbReference>
<evidence type="ECO:0000259" key="3">
    <source>
        <dbReference type="PROSITE" id="PS51192"/>
    </source>
</evidence>
<accession>A0A835R0T7</accession>
<feature type="domain" description="Helicase ATP-binding" evidence="3">
    <location>
        <begin position="213"/>
        <end position="346"/>
    </location>
</feature>
<dbReference type="Pfam" id="PF00270">
    <property type="entry name" value="DEAD"/>
    <property type="match status" value="1"/>
</dbReference>
<evidence type="ECO:0000313" key="5">
    <source>
        <dbReference type="Proteomes" id="UP000639772"/>
    </source>
</evidence>
<dbReference type="GO" id="GO:0000724">
    <property type="term" value="P:double-strand break repair via homologous recombination"/>
    <property type="evidence" value="ECO:0007669"/>
    <property type="project" value="TreeGrafter"/>
</dbReference>
<dbReference type="SMART" id="SM00165">
    <property type="entry name" value="UBA"/>
    <property type="match status" value="1"/>
</dbReference>
<dbReference type="GO" id="GO:0005694">
    <property type="term" value="C:chromosome"/>
    <property type="evidence" value="ECO:0007669"/>
    <property type="project" value="TreeGrafter"/>
</dbReference>
<dbReference type="GO" id="GO:0003676">
    <property type="term" value="F:nucleic acid binding"/>
    <property type="evidence" value="ECO:0007669"/>
    <property type="project" value="InterPro"/>
</dbReference>
<dbReference type="PROSITE" id="PS51192">
    <property type="entry name" value="HELICASE_ATP_BIND_1"/>
    <property type="match status" value="1"/>
</dbReference>
<evidence type="ECO:0000256" key="1">
    <source>
        <dbReference type="ARBA" id="ARBA00005446"/>
    </source>
</evidence>
<comment type="caution">
    <text evidence="4">The sequence shown here is derived from an EMBL/GenBank/DDBJ whole genome shotgun (WGS) entry which is preliminary data.</text>
</comment>
<dbReference type="SMART" id="SM00487">
    <property type="entry name" value="DEXDc"/>
    <property type="match status" value="1"/>
</dbReference>
<dbReference type="GO" id="GO:0005634">
    <property type="term" value="C:nucleus"/>
    <property type="evidence" value="ECO:0007669"/>
    <property type="project" value="TreeGrafter"/>
</dbReference>
<dbReference type="Gene3D" id="3.40.50.300">
    <property type="entry name" value="P-loop containing nucleotide triphosphate hydrolases"/>
    <property type="match status" value="1"/>
</dbReference>
<dbReference type="FunFam" id="3.40.50.300:FF:001391">
    <property type="entry name" value="ATP-dependent DNA helicase"/>
    <property type="match status" value="1"/>
</dbReference>
<dbReference type="EMBL" id="JADCNM010000005">
    <property type="protein sequence ID" value="KAG0482314.1"/>
    <property type="molecule type" value="Genomic_DNA"/>
</dbReference>
<dbReference type="AlphaFoldDB" id="A0A835R0T7"/>
<protein>
    <recommendedName>
        <fullName evidence="6">DNA helicase</fullName>
    </recommendedName>
</protein>
<proteinExistence type="inferred from homology"/>